<reference evidence="2 3" key="1">
    <citation type="submission" date="2016-10" db="EMBL/GenBank/DDBJ databases">
        <authorList>
            <person name="de Groot N.N."/>
        </authorList>
    </citation>
    <scope>NUCLEOTIDE SEQUENCE [LARGE SCALE GENOMIC DNA]</scope>
    <source>
        <strain evidence="2 3">LMG 2247</strain>
    </source>
</reference>
<dbReference type="Proteomes" id="UP000199706">
    <property type="component" value="Unassembled WGS sequence"/>
</dbReference>
<name>A0A1G8ILT5_9BURK</name>
<evidence type="ECO:0000259" key="1">
    <source>
        <dbReference type="Pfam" id="PF08808"/>
    </source>
</evidence>
<accession>A0A1G8ILT5</accession>
<feature type="domain" description="RES" evidence="1">
    <location>
        <begin position="76"/>
        <end position="198"/>
    </location>
</feature>
<evidence type="ECO:0000313" key="2">
    <source>
        <dbReference type="EMBL" id="SDI19480.1"/>
    </source>
</evidence>
<protein>
    <submittedName>
        <fullName evidence="2">RES domain-containing protein</fullName>
    </submittedName>
</protein>
<proteinExistence type="predicted"/>
<dbReference type="Pfam" id="PF08808">
    <property type="entry name" value="RES"/>
    <property type="match status" value="1"/>
</dbReference>
<dbReference type="OrthoDB" id="9094672at2"/>
<gene>
    <name evidence="2" type="ORF">SAMN05216466_118146</name>
</gene>
<evidence type="ECO:0000313" key="3">
    <source>
        <dbReference type="Proteomes" id="UP000199706"/>
    </source>
</evidence>
<sequence>MTEQNRIFEPPPHLRGTFPSVDSLIKCLSTDFAKPGESEQLFRAAYVRTNVVPRRITQAHRFGPPAALIGNDGALPFAWFYTAHAAETAMWEAQFCKNDVTRPGTYYLEPFAVENGVLAELRFARPLRLWNLNGSASSRLGIFDELSSPDHEWSQWFGYQLFLAMRAPAAATKPDGFVYPSRRHRGHTAVALLSDALDELRDGIEITEVAFLASPEYARARHDPLRVSPPLSSSKPSV</sequence>
<dbReference type="InterPro" id="IPR014914">
    <property type="entry name" value="RES_dom"/>
</dbReference>
<dbReference type="EMBL" id="FNCJ01000018">
    <property type="protein sequence ID" value="SDI19480.1"/>
    <property type="molecule type" value="Genomic_DNA"/>
</dbReference>
<dbReference type="RefSeq" id="WP_090691095.1">
    <property type="nucleotide sequence ID" value="NZ_CADERL010000003.1"/>
</dbReference>
<dbReference type="AlphaFoldDB" id="A0A1G8ILT5"/>
<organism evidence="2 3">
    <name type="scientific">Paraburkholderia phenazinium</name>
    <dbReference type="NCBI Taxonomy" id="60549"/>
    <lineage>
        <taxon>Bacteria</taxon>
        <taxon>Pseudomonadati</taxon>
        <taxon>Pseudomonadota</taxon>
        <taxon>Betaproteobacteria</taxon>
        <taxon>Burkholderiales</taxon>
        <taxon>Burkholderiaceae</taxon>
        <taxon>Paraburkholderia</taxon>
    </lineage>
</organism>